<keyword evidence="2" id="KW-0489">Methyltransferase</keyword>
<keyword evidence="2" id="KW-0808">Transferase</keyword>
<dbReference type="Pfam" id="PF00464">
    <property type="entry name" value="SHMT"/>
    <property type="match status" value="1"/>
</dbReference>
<dbReference type="AlphaFoldDB" id="A0A1G9QGM8"/>
<evidence type="ECO:0000313" key="3">
    <source>
        <dbReference type="Proteomes" id="UP000199476"/>
    </source>
</evidence>
<dbReference type="EMBL" id="FNGO01000016">
    <property type="protein sequence ID" value="SDM09647.1"/>
    <property type="molecule type" value="Genomic_DNA"/>
</dbReference>
<feature type="domain" description="Serine hydroxymethyltransferase-like" evidence="1">
    <location>
        <begin position="5"/>
        <end position="47"/>
    </location>
</feature>
<dbReference type="InterPro" id="IPR015421">
    <property type="entry name" value="PyrdxlP-dep_Trfase_major"/>
</dbReference>
<dbReference type="InterPro" id="IPR039429">
    <property type="entry name" value="SHMT-like_dom"/>
</dbReference>
<dbReference type="STRING" id="321763.SAMN04488692_11661"/>
<dbReference type="SUPFAM" id="SSF53383">
    <property type="entry name" value="PLP-dependent transferases"/>
    <property type="match status" value="1"/>
</dbReference>
<sequence length="58" mass="6446">MDYLSYTDPEAKAILDKELKREENSIELIASENFVYRSILPVGSGILAQSAVEALQES</sequence>
<reference evidence="2 3" key="1">
    <citation type="submission" date="2016-10" db="EMBL/GenBank/DDBJ databases">
        <authorList>
            <person name="de Groot N.N."/>
        </authorList>
    </citation>
    <scope>NUCLEOTIDE SEQUENCE [LARGE SCALE GENOMIC DNA]</scope>
    <source>
        <strain evidence="2 3">SLAS-1</strain>
    </source>
</reference>
<keyword evidence="3" id="KW-1185">Reference proteome</keyword>
<evidence type="ECO:0000313" key="2">
    <source>
        <dbReference type="EMBL" id="SDM09647.1"/>
    </source>
</evidence>
<dbReference type="Gene3D" id="3.90.1150.10">
    <property type="entry name" value="Aspartate Aminotransferase, domain 1"/>
    <property type="match status" value="1"/>
</dbReference>
<organism evidence="2 3">
    <name type="scientific">Halarsenatibacter silvermanii</name>
    <dbReference type="NCBI Taxonomy" id="321763"/>
    <lineage>
        <taxon>Bacteria</taxon>
        <taxon>Bacillati</taxon>
        <taxon>Bacillota</taxon>
        <taxon>Clostridia</taxon>
        <taxon>Halanaerobiales</taxon>
        <taxon>Halarsenatibacteraceae</taxon>
        <taxon>Halarsenatibacter</taxon>
    </lineage>
</organism>
<evidence type="ECO:0000259" key="1">
    <source>
        <dbReference type="Pfam" id="PF00464"/>
    </source>
</evidence>
<protein>
    <submittedName>
        <fullName evidence="2">Serine hydroxymethyltransferase</fullName>
    </submittedName>
</protein>
<dbReference type="GO" id="GO:0032259">
    <property type="term" value="P:methylation"/>
    <property type="evidence" value="ECO:0007669"/>
    <property type="project" value="UniProtKB-KW"/>
</dbReference>
<dbReference type="InterPro" id="IPR015422">
    <property type="entry name" value="PyrdxlP-dep_Trfase_small"/>
</dbReference>
<proteinExistence type="predicted"/>
<dbReference type="GO" id="GO:0008168">
    <property type="term" value="F:methyltransferase activity"/>
    <property type="evidence" value="ECO:0007669"/>
    <property type="project" value="UniProtKB-KW"/>
</dbReference>
<accession>A0A1G9QGM8</accession>
<dbReference type="Proteomes" id="UP000199476">
    <property type="component" value="Unassembled WGS sequence"/>
</dbReference>
<dbReference type="RefSeq" id="WP_143423052.1">
    <property type="nucleotide sequence ID" value="NZ_FNGO01000016.1"/>
</dbReference>
<gene>
    <name evidence="2" type="ORF">SAMN04488692_11661</name>
</gene>
<dbReference type="Gene3D" id="3.40.640.10">
    <property type="entry name" value="Type I PLP-dependent aspartate aminotransferase-like (Major domain)"/>
    <property type="match status" value="1"/>
</dbReference>
<name>A0A1G9QGM8_9FIRM</name>
<dbReference type="InterPro" id="IPR015424">
    <property type="entry name" value="PyrdxlP-dep_Trfase"/>
</dbReference>